<protein>
    <submittedName>
        <fullName evidence="2">Uncharacterized protein</fullName>
    </submittedName>
</protein>
<dbReference type="Proteomes" id="UP000314294">
    <property type="component" value="Unassembled WGS sequence"/>
</dbReference>
<reference evidence="2 3" key="1">
    <citation type="submission" date="2019-03" db="EMBL/GenBank/DDBJ databases">
        <title>First draft genome of Liparis tanakae, snailfish: a comprehensive survey of snailfish specific genes.</title>
        <authorList>
            <person name="Kim W."/>
            <person name="Song I."/>
            <person name="Jeong J.-H."/>
            <person name="Kim D."/>
            <person name="Kim S."/>
            <person name="Ryu S."/>
            <person name="Song J.Y."/>
            <person name="Lee S.K."/>
        </authorList>
    </citation>
    <scope>NUCLEOTIDE SEQUENCE [LARGE SCALE GENOMIC DNA]</scope>
    <source>
        <tissue evidence="2">Muscle</tissue>
    </source>
</reference>
<feature type="region of interest" description="Disordered" evidence="1">
    <location>
        <begin position="111"/>
        <end position="136"/>
    </location>
</feature>
<organism evidence="2 3">
    <name type="scientific">Liparis tanakae</name>
    <name type="common">Tanaka's snailfish</name>
    <dbReference type="NCBI Taxonomy" id="230148"/>
    <lineage>
        <taxon>Eukaryota</taxon>
        <taxon>Metazoa</taxon>
        <taxon>Chordata</taxon>
        <taxon>Craniata</taxon>
        <taxon>Vertebrata</taxon>
        <taxon>Euteleostomi</taxon>
        <taxon>Actinopterygii</taxon>
        <taxon>Neopterygii</taxon>
        <taxon>Teleostei</taxon>
        <taxon>Neoteleostei</taxon>
        <taxon>Acanthomorphata</taxon>
        <taxon>Eupercaria</taxon>
        <taxon>Perciformes</taxon>
        <taxon>Cottioidei</taxon>
        <taxon>Cottales</taxon>
        <taxon>Liparidae</taxon>
        <taxon>Liparis</taxon>
    </lineage>
</organism>
<dbReference type="AlphaFoldDB" id="A0A4Z2H9I0"/>
<name>A0A4Z2H9I0_9TELE</name>
<evidence type="ECO:0000313" key="2">
    <source>
        <dbReference type="EMBL" id="TNN61915.1"/>
    </source>
</evidence>
<feature type="compositionally biased region" description="Basic and acidic residues" evidence="1">
    <location>
        <begin position="111"/>
        <end position="132"/>
    </location>
</feature>
<keyword evidence="3" id="KW-1185">Reference proteome</keyword>
<evidence type="ECO:0000256" key="1">
    <source>
        <dbReference type="SAM" id="MobiDB-lite"/>
    </source>
</evidence>
<proteinExistence type="predicted"/>
<accession>A0A4Z2H9I0</accession>
<gene>
    <name evidence="2" type="ORF">EYF80_027842</name>
</gene>
<evidence type="ECO:0000313" key="3">
    <source>
        <dbReference type="Proteomes" id="UP000314294"/>
    </source>
</evidence>
<sequence length="174" mass="19205">MKRSTCGASGVSSIRSGSSLSILSKARAISLCESILPDRSDSRREVSSLWLALPSRDNLRSLMRTLPFGLFGSPPDNSPDSEMDSLVELLCPQQPGLDCIWHDRVYDRSHDQAVGEKDSKRRKNPEAGRPRSPDLMQCGSFLQPRNMNIGVTKARHVDVIARLSEESNPVFPGI</sequence>
<dbReference type="EMBL" id="SRLO01000305">
    <property type="protein sequence ID" value="TNN61915.1"/>
    <property type="molecule type" value="Genomic_DNA"/>
</dbReference>
<comment type="caution">
    <text evidence="2">The sequence shown here is derived from an EMBL/GenBank/DDBJ whole genome shotgun (WGS) entry which is preliminary data.</text>
</comment>